<keyword evidence="3" id="KW-1185">Reference proteome</keyword>
<accession>A0A511URF7</accession>
<name>A0A511URF7_9GAMM</name>
<organism evidence="2 3">
    <name type="scientific">Halovibrio variabilis</name>
    <dbReference type="NCBI Taxonomy" id="31910"/>
    <lineage>
        <taxon>Bacteria</taxon>
        <taxon>Pseudomonadati</taxon>
        <taxon>Pseudomonadota</taxon>
        <taxon>Gammaproteobacteria</taxon>
        <taxon>Oceanospirillales</taxon>
        <taxon>Halomonadaceae</taxon>
        <taxon>Halovibrio</taxon>
    </lineage>
</organism>
<evidence type="ECO:0000313" key="2">
    <source>
        <dbReference type="EMBL" id="GEN28278.1"/>
    </source>
</evidence>
<dbReference type="EMBL" id="BJXV01000010">
    <property type="protein sequence ID" value="GEN28278.1"/>
    <property type="molecule type" value="Genomic_DNA"/>
</dbReference>
<evidence type="ECO:0000313" key="3">
    <source>
        <dbReference type="Proteomes" id="UP000321303"/>
    </source>
</evidence>
<reference evidence="2 3" key="1">
    <citation type="submission" date="2019-07" db="EMBL/GenBank/DDBJ databases">
        <title>Whole genome shotgun sequence of Halomonas variabilis NBRC 102410.</title>
        <authorList>
            <person name="Hosoyama A."/>
            <person name="Uohara A."/>
            <person name="Ohji S."/>
            <person name="Ichikawa N."/>
        </authorList>
    </citation>
    <scope>NUCLEOTIDE SEQUENCE [LARGE SCALE GENOMIC DNA]</scope>
    <source>
        <strain evidence="2 3">NBRC 102410</strain>
    </source>
</reference>
<dbReference type="Proteomes" id="UP000321303">
    <property type="component" value="Unassembled WGS sequence"/>
</dbReference>
<keyword evidence="1" id="KW-0732">Signal</keyword>
<dbReference type="OrthoDB" id="8593804at2"/>
<sequence>MKIRKITLALLAVGSLAISATAYAGPPVNITFKHLGASNSPAAEYTIISQNESLTYAYSSPKPRESVDPGDIDAYTVTNTLSPTINMAAVRYRMGSKSCEFYTAYVPGVGSMPPTWSKQARSSGGARCQANITRTNFNDHSWDIEFTMR</sequence>
<feature type="signal peptide" evidence="1">
    <location>
        <begin position="1"/>
        <end position="24"/>
    </location>
</feature>
<dbReference type="AlphaFoldDB" id="A0A511URF7"/>
<dbReference type="RefSeq" id="WP_146875119.1">
    <property type="nucleotide sequence ID" value="NZ_BJXV01000010.1"/>
</dbReference>
<gene>
    <name evidence="2" type="ORF">HVA01_19240</name>
</gene>
<protein>
    <submittedName>
        <fullName evidence="2">Uncharacterized protein</fullName>
    </submittedName>
</protein>
<feature type="chain" id="PRO_5021859276" evidence="1">
    <location>
        <begin position="25"/>
        <end position="149"/>
    </location>
</feature>
<evidence type="ECO:0000256" key="1">
    <source>
        <dbReference type="SAM" id="SignalP"/>
    </source>
</evidence>
<proteinExistence type="predicted"/>
<comment type="caution">
    <text evidence="2">The sequence shown here is derived from an EMBL/GenBank/DDBJ whole genome shotgun (WGS) entry which is preliminary data.</text>
</comment>